<dbReference type="EMBL" id="KB707048">
    <property type="protein sequence ID" value="EMR64544.1"/>
    <property type="molecule type" value="Genomic_DNA"/>
</dbReference>
<evidence type="ECO:0000256" key="2">
    <source>
        <dbReference type="ARBA" id="ARBA00022857"/>
    </source>
</evidence>
<dbReference type="GO" id="GO:0019433">
    <property type="term" value="P:triglyceride catabolic process"/>
    <property type="evidence" value="ECO:0007669"/>
    <property type="project" value="TreeGrafter"/>
</dbReference>
<dbReference type="Proteomes" id="UP000012174">
    <property type="component" value="Unassembled WGS sequence"/>
</dbReference>
<dbReference type="PANTHER" id="PTHR44169">
    <property type="entry name" value="NADPH-DEPENDENT 1-ACYLDIHYDROXYACETONE PHOSPHATE REDUCTASE"/>
    <property type="match status" value="1"/>
</dbReference>
<dbReference type="HOGENOM" id="CLU_010194_2_9_1"/>
<evidence type="ECO:0000313" key="6">
    <source>
        <dbReference type="Proteomes" id="UP000012174"/>
    </source>
</evidence>
<dbReference type="OMA" id="IWFLNAV"/>
<keyword evidence="6" id="KW-1185">Reference proteome</keyword>
<dbReference type="Gene3D" id="3.40.50.720">
    <property type="entry name" value="NAD(P)-binding Rossmann-like Domain"/>
    <property type="match status" value="1"/>
</dbReference>
<proteinExistence type="inferred from homology"/>
<dbReference type="GO" id="GO:0005811">
    <property type="term" value="C:lipid droplet"/>
    <property type="evidence" value="ECO:0007669"/>
    <property type="project" value="TreeGrafter"/>
</dbReference>
<dbReference type="PRINTS" id="PR00080">
    <property type="entry name" value="SDRFAMILY"/>
</dbReference>
<dbReference type="eggNOG" id="KOG1209">
    <property type="taxonomic scope" value="Eukaryota"/>
</dbReference>
<dbReference type="Pfam" id="PF00106">
    <property type="entry name" value="adh_short"/>
    <property type="match status" value="1"/>
</dbReference>
<evidence type="ECO:0000256" key="3">
    <source>
        <dbReference type="ARBA" id="ARBA00023002"/>
    </source>
</evidence>
<sequence>MVSHKRTILITGCSEGGAGHALALEFAAKGFRVFATARSTKSLASLEAKGIEILTLDVTQPESISLLKAEISKRTRGTLDILFNNAGMMYESPAIEAETSQVRAMFDTNVFGLFAMVEAFTPLLLASTSNSPSQPPTIINTSSVVARLPYLFSAHYNATKAAVTSYSDTLRLELAPLGIKVVTVFMGVVRTGITSPDKIKFSPDSLYTAAEAGVKQRSKDHLSHGMDAKKFASLVAGDILNKRGLTKGNYVWQGTNAFVVWLLNAVGWRKIFDSTVEQGAKWTKLLVWI</sequence>
<organism evidence="5 6">
    <name type="scientific">Eutypa lata (strain UCR-EL1)</name>
    <name type="common">Grapevine dieback disease fungus</name>
    <name type="synonym">Eutypa armeniacae</name>
    <dbReference type="NCBI Taxonomy" id="1287681"/>
    <lineage>
        <taxon>Eukaryota</taxon>
        <taxon>Fungi</taxon>
        <taxon>Dikarya</taxon>
        <taxon>Ascomycota</taxon>
        <taxon>Pezizomycotina</taxon>
        <taxon>Sordariomycetes</taxon>
        <taxon>Xylariomycetidae</taxon>
        <taxon>Xylariales</taxon>
        <taxon>Diatrypaceae</taxon>
        <taxon>Eutypa</taxon>
    </lineage>
</organism>
<dbReference type="OrthoDB" id="2102561at2759"/>
<dbReference type="KEGG" id="ela:UCREL1_8487"/>
<protein>
    <submittedName>
        <fullName evidence="5">Putative short-chain dehydrogenases protein</fullName>
    </submittedName>
</protein>
<dbReference type="PROSITE" id="PS00061">
    <property type="entry name" value="ADH_SHORT"/>
    <property type="match status" value="1"/>
</dbReference>
<reference evidence="6" key="1">
    <citation type="journal article" date="2013" name="Genome Announc.">
        <title>Draft genome sequence of the grapevine dieback fungus Eutypa lata UCR-EL1.</title>
        <authorList>
            <person name="Blanco-Ulate B."/>
            <person name="Rolshausen P.E."/>
            <person name="Cantu D."/>
        </authorList>
    </citation>
    <scope>NUCLEOTIDE SEQUENCE [LARGE SCALE GENOMIC DNA]</scope>
    <source>
        <strain evidence="6">UCR-EL1</strain>
    </source>
</reference>
<dbReference type="InterPro" id="IPR020904">
    <property type="entry name" value="Sc_DH/Rdtase_CS"/>
</dbReference>
<evidence type="ECO:0000256" key="1">
    <source>
        <dbReference type="ARBA" id="ARBA00006484"/>
    </source>
</evidence>
<dbReference type="InterPro" id="IPR036291">
    <property type="entry name" value="NAD(P)-bd_dom_sf"/>
</dbReference>
<accession>M7SE86</accession>
<dbReference type="PRINTS" id="PR00081">
    <property type="entry name" value="GDHRDH"/>
</dbReference>
<dbReference type="GO" id="GO:0006654">
    <property type="term" value="P:phosphatidic acid biosynthetic process"/>
    <property type="evidence" value="ECO:0007669"/>
    <property type="project" value="TreeGrafter"/>
</dbReference>
<dbReference type="InterPro" id="IPR002347">
    <property type="entry name" value="SDR_fam"/>
</dbReference>
<evidence type="ECO:0000313" key="5">
    <source>
        <dbReference type="EMBL" id="EMR64544.1"/>
    </source>
</evidence>
<dbReference type="GO" id="GO:0005783">
    <property type="term" value="C:endoplasmic reticulum"/>
    <property type="evidence" value="ECO:0007669"/>
    <property type="project" value="TreeGrafter"/>
</dbReference>
<dbReference type="GO" id="GO:0004806">
    <property type="term" value="F:triacylglycerol lipase activity"/>
    <property type="evidence" value="ECO:0007669"/>
    <property type="project" value="TreeGrafter"/>
</dbReference>
<keyword evidence="3" id="KW-0560">Oxidoreductase</keyword>
<dbReference type="STRING" id="1287681.M7SE86"/>
<dbReference type="AlphaFoldDB" id="M7SE86"/>
<name>M7SE86_EUTLA</name>
<comment type="similarity">
    <text evidence="1 4">Belongs to the short-chain dehydrogenases/reductases (SDR) family.</text>
</comment>
<keyword evidence="2" id="KW-0521">NADP</keyword>
<evidence type="ECO:0000256" key="4">
    <source>
        <dbReference type="RuleBase" id="RU000363"/>
    </source>
</evidence>
<gene>
    <name evidence="5" type="ORF">UCREL1_8487</name>
</gene>
<dbReference type="PANTHER" id="PTHR44169:SF6">
    <property type="entry name" value="NADPH-DEPENDENT 1-ACYLDIHYDROXYACETONE PHOSPHATE REDUCTASE"/>
    <property type="match status" value="1"/>
</dbReference>
<dbReference type="SUPFAM" id="SSF51735">
    <property type="entry name" value="NAD(P)-binding Rossmann-fold domains"/>
    <property type="match status" value="1"/>
</dbReference>
<dbReference type="GO" id="GO:0000140">
    <property type="term" value="F:acylglycerone-phosphate reductase (NADP+) activity"/>
    <property type="evidence" value="ECO:0007669"/>
    <property type="project" value="TreeGrafter"/>
</dbReference>